<dbReference type="AlphaFoldDB" id="A0AAE6BJS9"/>
<reference evidence="1 2" key="1">
    <citation type="submission" date="2019-04" db="EMBL/GenBank/DDBJ databases">
        <title>Complete genome sequence of Agrobacterium tumefaciens CFBP6624.</title>
        <authorList>
            <person name="Haryono M."/>
            <person name="Lin Y.-C."/>
            <person name="Lai E.-M."/>
            <person name="Kuo C.-H."/>
        </authorList>
    </citation>
    <scope>NUCLEOTIDE SEQUENCE [LARGE SCALE GENOMIC DNA]</scope>
    <source>
        <strain evidence="1 2">CFBP6624</strain>
    </source>
</reference>
<dbReference type="RefSeq" id="WP_137083396.1">
    <property type="nucleotide sequence ID" value="NZ_CP039907.1"/>
</dbReference>
<name>A0AAE6BJS9_AGRTU</name>
<dbReference type="EMBL" id="CP039907">
    <property type="protein sequence ID" value="QCL98783.1"/>
    <property type="molecule type" value="Genomic_DNA"/>
</dbReference>
<organism evidence="1 2">
    <name type="scientific">Agrobacterium tumefaciens</name>
    <dbReference type="NCBI Taxonomy" id="358"/>
    <lineage>
        <taxon>Bacteria</taxon>
        <taxon>Pseudomonadati</taxon>
        <taxon>Pseudomonadota</taxon>
        <taxon>Alphaproteobacteria</taxon>
        <taxon>Hyphomicrobiales</taxon>
        <taxon>Rhizobiaceae</taxon>
        <taxon>Rhizobium/Agrobacterium group</taxon>
        <taxon>Agrobacterium</taxon>
        <taxon>Agrobacterium tumefaciens complex</taxon>
    </lineage>
</organism>
<evidence type="ECO:0000313" key="2">
    <source>
        <dbReference type="Proteomes" id="UP000298646"/>
    </source>
</evidence>
<proteinExistence type="predicted"/>
<accession>A0AAE6BJS9</accession>
<gene>
    <name evidence="1" type="ORF">CFBP6624_00585</name>
</gene>
<evidence type="ECO:0000313" key="1">
    <source>
        <dbReference type="EMBL" id="QCL98783.1"/>
    </source>
</evidence>
<protein>
    <submittedName>
        <fullName evidence="1">Uncharacterized protein</fullName>
    </submittedName>
</protein>
<dbReference type="Proteomes" id="UP000298646">
    <property type="component" value="Chromosome circular"/>
</dbReference>
<sequence length="112" mass="12255">MGRFTTSAAEIQHIAKMQKQIPVWGIVAFELQNGQKIEGLVMRLNMGTNAGSGGNPWPTSYHAELTVQSIDGIAWLIDYLDVKSASDVTSQRMTDFQNAGLVSVVDLSDEKK</sequence>